<proteinExistence type="predicted"/>
<name>A9MKM8_SALAR</name>
<gene>
    <name evidence="2" type="ordered locus">SARI_03903</name>
</gene>
<dbReference type="KEGG" id="ses:SARI_03903"/>
<dbReference type="EMBL" id="CP000880">
    <property type="protein sequence ID" value="ABX23697.1"/>
    <property type="molecule type" value="Genomic_DNA"/>
</dbReference>
<keyword evidence="3" id="KW-1185">Reference proteome</keyword>
<organism evidence="2 3">
    <name type="scientific">Salmonella arizonae (strain ATCC BAA-731 / CDC346-86 / RSK2980)</name>
    <dbReference type="NCBI Taxonomy" id="41514"/>
    <lineage>
        <taxon>Bacteria</taxon>
        <taxon>Pseudomonadati</taxon>
        <taxon>Pseudomonadota</taxon>
        <taxon>Gammaproteobacteria</taxon>
        <taxon>Enterobacterales</taxon>
        <taxon>Enterobacteriaceae</taxon>
        <taxon>Salmonella</taxon>
    </lineage>
</organism>
<protein>
    <submittedName>
        <fullName evidence="2">Uncharacterized protein</fullName>
    </submittedName>
</protein>
<sequence length="56" mass="6643">MIFYDKYQYIVFHFCSFIYKIFSIFELDKLCERRPGRAAGSSLHYGCCAVSCVMKR</sequence>
<dbReference type="Proteomes" id="UP000002084">
    <property type="component" value="Chromosome"/>
</dbReference>
<keyword evidence="1" id="KW-0812">Transmembrane</keyword>
<keyword evidence="1" id="KW-1133">Transmembrane helix</keyword>
<feature type="transmembrane region" description="Helical" evidence="1">
    <location>
        <begin position="6"/>
        <end position="27"/>
    </location>
</feature>
<evidence type="ECO:0000313" key="2">
    <source>
        <dbReference type="EMBL" id="ABX23697.1"/>
    </source>
</evidence>
<keyword evidence="1" id="KW-0472">Membrane</keyword>
<dbReference type="AlphaFoldDB" id="A9MKM8"/>
<evidence type="ECO:0000313" key="3">
    <source>
        <dbReference type="Proteomes" id="UP000002084"/>
    </source>
</evidence>
<evidence type="ECO:0000256" key="1">
    <source>
        <dbReference type="SAM" id="Phobius"/>
    </source>
</evidence>
<reference evidence="2 3" key="1">
    <citation type="submission" date="2007-11" db="EMBL/GenBank/DDBJ databases">
        <authorList>
            <consortium name="The Salmonella enterica serovar Arizonae Genome Sequencing Project"/>
            <person name="McClelland M."/>
            <person name="Sanderson E.K."/>
            <person name="Porwollik S."/>
            <person name="Spieth J."/>
            <person name="Clifton W.S."/>
            <person name="Fulton R."/>
            <person name="Chunyan W."/>
            <person name="Wollam A."/>
            <person name="Shah N."/>
            <person name="Pepin K."/>
            <person name="Bhonagiri V."/>
            <person name="Nash W."/>
            <person name="Johnson M."/>
            <person name="Thiruvilangam P."/>
            <person name="Wilson R."/>
        </authorList>
    </citation>
    <scope>NUCLEOTIDE SEQUENCE [LARGE SCALE GENOMIC DNA]</scope>
    <source>
        <strain evidence="3">ATCC BAA-731 / CDC346-86 / RSK2980</strain>
    </source>
</reference>
<accession>A9MKM8</accession>
<dbReference type="HOGENOM" id="CLU_3011650_0_0_6"/>